<dbReference type="Proteomes" id="UP000654304">
    <property type="component" value="Unassembled WGS sequence"/>
</dbReference>
<dbReference type="EMBL" id="JACOGD010000001">
    <property type="protein sequence ID" value="MBC3930330.1"/>
    <property type="molecule type" value="Genomic_DNA"/>
</dbReference>
<comment type="function">
    <text evidence="7">Functions as a peptidoglycan terminase that cleaves nascent peptidoglycan strands endolytically to terminate their elongation.</text>
</comment>
<keyword evidence="6 7" id="KW-0961">Cell wall biogenesis/degradation</keyword>
<keyword evidence="2 7" id="KW-0812">Transmembrane</keyword>
<keyword evidence="7" id="KW-0997">Cell inner membrane</keyword>
<evidence type="ECO:0000256" key="6">
    <source>
        <dbReference type="ARBA" id="ARBA00023316"/>
    </source>
</evidence>
<evidence type="ECO:0000313" key="9">
    <source>
        <dbReference type="Proteomes" id="UP000654304"/>
    </source>
</evidence>
<sequence length="328" mass="36053">MRLIKNLIVLCFLIAASAAGGFYYWSQLAMDMDSAKKEFTIQPGSSVRAAARQIEAAGVPAPALLFEALARWSGKANRLKAGSYEIESGSTPLALLDKLVRGDFSQASVAIIEGWTFAQMRKLIDAHPGLRHDTSQLSEAELIRKINPELSYAEGMFYPDTYLFAKGSSDLQVYQQAYALQMKKLDEAWQARANGLPYKNKQEALIMASIIEKETGQQAERPLIAAVFVNRLKTGMLLQTDPTVIYGMGAKYQGKIYKKDLLTDTPYNTYTRPGLPPSPIALPGLASITAALNPASSDALYFVARGDGTSHFSTNLSEHNRAVNQYQR</sequence>
<dbReference type="HAMAP" id="MF_02065">
    <property type="entry name" value="MltG"/>
    <property type="match status" value="1"/>
</dbReference>
<dbReference type="PANTHER" id="PTHR30518:SF2">
    <property type="entry name" value="ENDOLYTIC MUREIN TRANSGLYCOSYLASE"/>
    <property type="match status" value="1"/>
</dbReference>
<dbReference type="NCBIfam" id="TIGR00247">
    <property type="entry name" value="endolytic transglycosylase MltG"/>
    <property type="match status" value="1"/>
</dbReference>
<comment type="similarity">
    <text evidence="7">Belongs to the transglycosylase MltG family.</text>
</comment>
<dbReference type="InterPro" id="IPR003770">
    <property type="entry name" value="MLTG-like"/>
</dbReference>
<keyword evidence="1 7" id="KW-1003">Cell membrane</keyword>
<comment type="catalytic activity">
    <reaction evidence="7">
        <text>a peptidoglycan chain = a peptidoglycan chain with N-acetyl-1,6-anhydromuramyl-[peptide] at the reducing end + a peptidoglycan chain with N-acetylglucosamine at the non-reducing end.</text>
        <dbReference type="EC" id="4.2.2.29"/>
    </reaction>
</comment>
<keyword evidence="9" id="KW-1185">Reference proteome</keyword>
<protein>
    <recommendedName>
        <fullName evidence="7">Endolytic murein transglycosylase</fullName>
        <ecNumber evidence="7">4.2.2.29</ecNumber>
    </recommendedName>
    <alternativeName>
        <fullName evidence="7">Peptidoglycan lytic transglycosylase</fullName>
    </alternativeName>
    <alternativeName>
        <fullName evidence="7">Peptidoglycan polymerization terminase</fullName>
    </alternativeName>
</protein>
<name>A0ABR7A097_9BURK</name>
<evidence type="ECO:0000256" key="5">
    <source>
        <dbReference type="ARBA" id="ARBA00023239"/>
    </source>
</evidence>
<evidence type="ECO:0000313" key="8">
    <source>
        <dbReference type="EMBL" id="MBC3930330.1"/>
    </source>
</evidence>
<dbReference type="Gene3D" id="3.30.160.60">
    <property type="entry name" value="Classic Zinc Finger"/>
    <property type="match status" value="1"/>
</dbReference>
<dbReference type="Gene3D" id="3.30.1490.480">
    <property type="entry name" value="Endolytic murein transglycosylase"/>
    <property type="match status" value="1"/>
</dbReference>
<gene>
    <name evidence="7 8" type="primary">mltG</name>
    <name evidence="8" type="ORF">H8K43_01500</name>
</gene>
<organism evidence="8 9">
    <name type="scientific">Undibacterium curvum</name>
    <dbReference type="NCBI Taxonomy" id="2762294"/>
    <lineage>
        <taxon>Bacteria</taxon>
        <taxon>Pseudomonadati</taxon>
        <taxon>Pseudomonadota</taxon>
        <taxon>Betaproteobacteria</taxon>
        <taxon>Burkholderiales</taxon>
        <taxon>Oxalobacteraceae</taxon>
        <taxon>Undibacterium</taxon>
    </lineage>
</organism>
<evidence type="ECO:0000256" key="7">
    <source>
        <dbReference type="HAMAP-Rule" id="MF_02065"/>
    </source>
</evidence>
<dbReference type="CDD" id="cd08010">
    <property type="entry name" value="MltG_like"/>
    <property type="match status" value="1"/>
</dbReference>
<evidence type="ECO:0000256" key="4">
    <source>
        <dbReference type="ARBA" id="ARBA00023136"/>
    </source>
</evidence>
<dbReference type="Pfam" id="PF02618">
    <property type="entry name" value="YceG"/>
    <property type="match status" value="1"/>
</dbReference>
<evidence type="ECO:0000256" key="2">
    <source>
        <dbReference type="ARBA" id="ARBA00022692"/>
    </source>
</evidence>
<evidence type="ECO:0000256" key="1">
    <source>
        <dbReference type="ARBA" id="ARBA00022475"/>
    </source>
</evidence>
<accession>A0ABR7A097</accession>
<dbReference type="EC" id="4.2.2.29" evidence="7"/>
<evidence type="ECO:0000256" key="3">
    <source>
        <dbReference type="ARBA" id="ARBA00022989"/>
    </source>
</evidence>
<dbReference type="PANTHER" id="PTHR30518">
    <property type="entry name" value="ENDOLYTIC MUREIN TRANSGLYCOSYLASE"/>
    <property type="match status" value="1"/>
</dbReference>
<keyword evidence="4 7" id="KW-0472">Membrane</keyword>
<keyword evidence="5 7" id="KW-0456">Lyase</keyword>
<proteinExistence type="inferred from homology"/>
<keyword evidence="3 7" id="KW-1133">Transmembrane helix</keyword>
<comment type="caution">
    <text evidence="8">The sequence shown here is derived from an EMBL/GenBank/DDBJ whole genome shotgun (WGS) entry which is preliminary data.</text>
</comment>
<dbReference type="RefSeq" id="WP_186902209.1">
    <property type="nucleotide sequence ID" value="NZ_JACOGD010000001.1"/>
</dbReference>
<feature type="site" description="Important for catalytic activity" evidence="7">
    <location>
        <position position="214"/>
    </location>
</feature>
<reference evidence="8 9" key="1">
    <citation type="submission" date="2020-08" db="EMBL/GenBank/DDBJ databases">
        <title>Novel species isolated from subtropical streams in China.</title>
        <authorList>
            <person name="Lu H."/>
        </authorList>
    </citation>
    <scope>NUCLEOTIDE SEQUENCE [LARGE SCALE GENOMIC DNA]</scope>
    <source>
        <strain evidence="8 9">CY22W</strain>
    </source>
</reference>